<keyword evidence="3 4" id="KW-0460">Magnesium</keyword>
<evidence type="ECO:0000256" key="4">
    <source>
        <dbReference type="PIRSR" id="PIRSR015582-2"/>
    </source>
</evidence>
<dbReference type="GO" id="GO:0006107">
    <property type="term" value="P:oxaloacetate metabolic process"/>
    <property type="evidence" value="ECO:0007669"/>
    <property type="project" value="TreeGrafter"/>
</dbReference>
<dbReference type="InterPro" id="IPR011206">
    <property type="entry name" value="Citrate_lyase_beta/mcl1/mcl2"/>
</dbReference>
<dbReference type="PANTHER" id="PTHR32308">
    <property type="entry name" value="LYASE BETA SUBUNIT, PUTATIVE (AFU_ORTHOLOGUE AFUA_4G13030)-RELATED"/>
    <property type="match status" value="1"/>
</dbReference>
<dbReference type="EMBL" id="CYXT01000023">
    <property type="protein sequence ID" value="CUN11166.1"/>
    <property type="molecule type" value="Genomic_DNA"/>
</dbReference>
<proteinExistence type="predicted"/>
<dbReference type="GO" id="GO:0016829">
    <property type="term" value="F:lyase activity"/>
    <property type="evidence" value="ECO:0007669"/>
    <property type="project" value="UniProtKB-KW"/>
</dbReference>
<dbReference type="PANTHER" id="PTHR32308:SF10">
    <property type="entry name" value="CITRATE LYASE SUBUNIT BETA"/>
    <property type="match status" value="1"/>
</dbReference>
<reference evidence="5 6" key="1">
    <citation type="submission" date="2015-09" db="EMBL/GenBank/DDBJ databases">
        <authorList>
            <consortium name="Pathogen Informatics"/>
        </authorList>
    </citation>
    <scope>NUCLEOTIDE SEQUENCE [LARGE SCALE GENOMIC DNA]</scope>
    <source>
        <strain evidence="5 6">2789STDY5608868</strain>
    </source>
</reference>
<dbReference type="PIRSF" id="PIRSF015582">
    <property type="entry name" value="Cit_lyase_B"/>
    <property type="match status" value="1"/>
</dbReference>
<protein>
    <submittedName>
        <fullName evidence="5">Citrate lyase beta subunit</fullName>
    </submittedName>
</protein>
<comment type="cofactor">
    <cofactor evidence="1">
        <name>Mg(2+)</name>
        <dbReference type="ChEBI" id="CHEBI:18420"/>
    </cofactor>
</comment>
<keyword evidence="5" id="KW-0456">Lyase</keyword>
<name>A0A173U9X9_ANAHA</name>
<dbReference type="Pfam" id="PF15617">
    <property type="entry name" value="C-C_Bond_Lyase"/>
    <property type="match status" value="1"/>
</dbReference>
<accession>A0A173U9X9</accession>
<dbReference type="SUPFAM" id="SSF51621">
    <property type="entry name" value="Phosphoenolpyruvate/pyruvate domain"/>
    <property type="match status" value="1"/>
</dbReference>
<dbReference type="Proteomes" id="UP000095598">
    <property type="component" value="Unassembled WGS sequence"/>
</dbReference>
<evidence type="ECO:0000256" key="2">
    <source>
        <dbReference type="ARBA" id="ARBA00022723"/>
    </source>
</evidence>
<dbReference type="AlphaFoldDB" id="A0A173U9X9"/>
<evidence type="ECO:0000256" key="3">
    <source>
        <dbReference type="ARBA" id="ARBA00022842"/>
    </source>
</evidence>
<organism evidence="5 6">
    <name type="scientific">Anaerostipes hadrus</name>
    <dbReference type="NCBI Taxonomy" id="649756"/>
    <lineage>
        <taxon>Bacteria</taxon>
        <taxon>Bacillati</taxon>
        <taxon>Bacillota</taxon>
        <taxon>Clostridia</taxon>
        <taxon>Lachnospirales</taxon>
        <taxon>Lachnospiraceae</taxon>
        <taxon>Anaerostipes</taxon>
    </lineage>
</organism>
<dbReference type="Gene3D" id="3.20.20.60">
    <property type="entry name" value="Phosphoenolpyruvate-binding domains"/>
    <property type="match status" value="1"/>
</dbReference>
<gene>
    <name evidence="5" type="ORF">ERS852425_02695</name>
</gene>
<evidence type="ECO:0000313" key="5">
    <source>
        <dbReference type="EMBL" id="CUN11166.1"/>
    </source>
</evidence>
<dbReference type="InterPro" id="IPR039480">
    <property type="entry name" value="C-C_Bond_Lyase-like"/>
</dbReference>
<dbReference type="InterPro" id="IPR015813">
    <property type="entry name" value="Pyrv/PenolPyrv_kinase-like_dom"/>
</dbReference>
<evidence type="ECO:0000256" key="1">
    <source>
        <dbReference type="ARBA" id="ARBA00001946"/>
    </source>
</evidence>
<dbReference type="RefSeq" id="WP_070098272.1">
    <property type="nucleotide sequence ID" value="NZ_CYXT01000023.1"/>
</dbReference>
<dbReference type="GO" id="GO:0000287">
    <property type="term" value="F:magnesium ion binding"/>
    <property type="evidence" value="ECO:0007669"/>
    <property type="project" value="TreeGrafter"/>
</dbReference>
<dbReference type="InterPro" id="IPR040442">
    <property type="entry name" value="Pyrv_kinase-like_dom_sf"/>
</dbReference>
<keyword evidence="2 4" id="KW-0479">Metal-binding</keyword>
<evidence type="ECO:0000313" key="6">
    <source>
        <dbReference type="Proteomes" id="UP000095598"/>
    </source>
</evidence>
<sequence length="350" mass="40488">MKYFKNKDELLFYRTPAAFTKHSPLEVLKYAIGANLYMPGTQNNIFKKLIHNDFREIGSITLCLEDSIQEDEVADAENNILKILNDLFFEQSAHPKIAEDLPLIFIRVRNVEQFYKFSKRLDRTHLSILAGFCFPKFDSENGNDYFSIMDELKEKHHEILYGMPILEDRKLMSLETRVQELSMIKEIMLDHKEEILNIRVGGTDFSSVFGLRRSIDYSIYDIHPVADCLTTILNEFLPCDFVISGPVWEYFSNDPDSTEIYGLKKELRLDLENGFFGKTIIHPSQINVVNQEYIVDYHDYTDAKDVLSREGGVSKGNHRMNEAAPHHAWAKKIIARSKVFGVLDENCKIA</sequence>
<feature type="binding site" evidence="4">
    <location>
        <position position="204"/>
    </location>
    <ligand>
        <name>Mg(2+)</name>
        <dbReference type="ChEBI" id="CHEBI:18420"/>
    </ligand>
</feature>